<dbReference type="AlphaFoldDB" id="A0A3T0N4U2"/>
<keyword evidence="2" id="KW-1185">Reference proteome</keyword>
<evidence type="ECO:0000313" key="2">
    <source>
        <dbReference type="Proteomes" id="UP000283063"/>
    </source>
</evidence>
<protein>
    <submittedName>
        <fullName evidence="1">Uncharacterized protein</fullName>
    </submittedName>
</protein>
<accession>A0A3T0N4U2</accession>
<sequence length="209" mass="23503">MGHGRRIELLIGWWQIYPSPMFIETANAIALSRVNSFSPWQDASVLGSILVRYLALPDNDRAPLEEIVGLVEQAIHEMFERSLDPDDLERLINTVDENENSLGSLFETDIATAIPQLIENIGENLDHVDSDSTLGEFATTIKKMAKRVGHDPNSVEIAKEAIQRRIQEVDEHSVGDSEMSVTGEYPRTFDRFDDQDLMSLFASLITDDN</sequence>
<name>A0A3T0N4U2_9RHOB</name>
<evidence type="ECO:0000313" key="1">
    <source>
        <dbReference type="EMBL" id="AZV79046.1"/>
    </source>
</evidence>
<reference evidence="1 2" key="1">
    <citation type="submission" date="2018-10" db="EMBL/GenBank/DDBJ databases">
        <title>Parasedimentitalea marina sp. nov., a psychrophilic bacterium isolated from deep seawater of the New Britain Trench.</title>
        <authorList>
            <person name="Cao J."/>
        </authorList>
    </citation>
    <scope>NUCLEOTIDE SEQUENCE [LARGE SCALE GENOMIC DNA]</scope>
    <source>
        <strain evidence="1 2">W43</strain>
    </source>
</reference>
<proteinExistence type="predicted"/>
<dbReference type="KEGG" id="sedi:EBB79_14985"/>
<organism evidence="1 2">
    <name type="scientific">Parasedimentitalea marina</name>
    <dbReference type="NCBI Taxonomy" id="2483033"/>
    <lineage>
        <taxon>Bacteria</taxon>
        <taxon>Pseudomonadati</taxon>
        <taxon>Pseudomonadota</taxon>
        <taxon>Alphaproteobacteria</taxon>
        <taxon>Rhodobacterales</taxon>
        <taxon>Paracoccaceae</taxon>
        <taxon>Parasedimentitalea</taxon>
    </lineage>
</organism>
<dbReference type="EMBL" id="CP033219">
    <property type="protein sequence ID" value="AZV79046.1"/>
    <property type="molecule type" value="Genomic_DNA"/>
</dbReference>
<dbReference type="Proteomes" id="UP000283063">
    <property type="component" value="Chromosome"/>
</dbReference>
<gene>
    <name evidence="1" type="ORF">EBB79_14985</name>
</gene>